<protein>
    <submittedName>
        <fullName evidence="1">Uncharacterized protein</fullName>
    </submittedName>
</protein>
<dbReference type="RefSeq" id="WP_006040797.1">
    <property type="nucleotide sequence ID" value="NZ_AEDD01000023.1"/>
</dbReference>
<keyword evidence="2" id="KW-1185">Reference proteome</keyword>
<feature type="non-terminal residue" evidence="1">
    <location>
        <position position="518"/>
    </location>
</feature>
<name>E0IGM6_9BACL</name>
<reference evidence="1 2" key="1">
    <citation type="submission" date="2010-07" db="EMBL/GenBank/DDBJ databases">
        <title>The draft genome of Paenibacillus curdlanolyticus YK9.</title>
        <authorList>
            <consortium name="US DOE Joint Genome Institute (JGI-PGF)"/>
            <person name="Lucas S."/>
            <person name="Copeland A."/>
            <person name="Lapidus A."/>
            <person name="Cheng J.-F."/>
            <person name="Bruce D."/>
            <person name="Goodwin L."/>
            <person name="Pitluck S."/>
            <person name="Land M.L."/>
            <person name="Hauser L."/>
            <person name="Chang Y.-J."/>
            <person name="Jeffries C."/>
            <person name="Anderson I.J."/>
            <person name="Johnson E."/>
            <person name="Loganathan U."/>
            <person name="Mulhopadhyay B."/>
            <person name="Kyrpides N."/>
            <person name="Woyke T.J."/>
        </authorList>
    </citation>
    <scope>NUCLEOTIDE SEQUENCE [LARGE SCALE GENOMIC DNA]</scope>
    <source>
        <strain evidence="1 2">YK9</strain>
    </source>
</reference>
<accession>E0IGM6</accession>
<sequence length="518" mass="58430">MLSRNLITRATLNIRRNTTLAQSKVDDFLYELKSREWARKENLLAPDASLEKYKVIAKNVLGANGLADRIVKLDEANEVILKAKSDFWAAAVTMDDQIMKLAADKLKGMSKNEFATLSTEFNTKLDQLNDEIIRISVASVVYKGNQDQEAAIDARKDAILDDIQRARAAKLTTLNVNDNPLMQLAEKIYDNKKEIWSWQINPDIDTVQRVVREATQSQLNQLTEAYNQLDKYTKATQGEHVLPKFNIDVQNELVVNAKTNVWLAIEDANREAAAYYFNQGLKPLSDGATLNIRQMVPNLDTINWAAKAWAKEQKLRVEQYNKEVDAADIKRMQEALKKLDLYDGPITGKYDKDFLMDVVFFQQLVVMGAVEGSVKASLDDIATDGKITKSLLNLAQNATIVNPDRVIPGFGREMMQAIHKGRVEQIEANIDEYAELASRLNPFSSRLYTETLPGMAKVLTEISRNSTLQAELNKAMANTLMKDYVEPMKQMYDFAVHVATGKATYGEAKQFGRNLEKC</sequence>
<organism evidence="1 2">
    <name type="scientific">Paenibacillus curdlanolyticus YK9</name>
    <dbReference type="NCBI Taxonomy" id="717606"/>
    <lineage>
        <taxon>Bacteria</taxon>
        <taxon>Bacillati</taxon>
        <taxon>Bacillota</taxon>
        <taxon>Bacilli</taxon>
        <taxon>Bacillales</taxon>
        <taxon>Paenibacillaceae</taxon>
        <taxon>Paenibacillus</taxon>
    </lineage>
</organism>
<evidence type="ECO:0000313" key="1">
    <source>
        <dbReference type="EMBL" id="EFM08378.1"/>
    </source>
</evidence>
<gene>
    <name evidence="1" type="ORF">PaecuDRAFT_4821</name>
</gene>
<dbReference type="EMBL" id="AEDD01000023">
    <property type="protein sequence ID" value="EFM08378.1"/>
    <property type="molecule type" value="Genomic_DNA"/>
</dbReference>
<dbReference type="eggNOG" id="COG3209">
    <property type="taxonomic scope" value="Bacteria"/>
</dbReference>
<proteinExistence type="predicted"/>
<dbReference type="Proteomes" id="UP000005387">
    <property type="component" value="Unassembled WGS sequence"/>
</dbReference>
<evidence type="ECO:0000313" key="2">
    <source>
        <dbReference type="Proteomes" id="UP000005387"/>
    </source>
</evidence>
<dbReference type="AlphaFoldDB" id="E0IGM6"/>